<dbReference type="Proteomes" id="UP000708208">
    <property type="component" value="Unassembled WGS sequence"/>
</dbReference>
<protein>
    <recommendedName>
        <fullName evidence="3">DUF229 domain containing protein</fullName>
    </recommendedName>
</protein>
<sequence length="608" mass="69485">MCWIFAAVFVPVRTGTTSNVIVTRPGLGDLKNPRFNESSAEVISSPDDQACKIPQLSPFGPDTVHIRDNVHSPSCLTNKNLRFRINYQNKLVLVNKDHDFFKNVSCFYTPVLRDPDRSDFHYQSSTIIYALNSTVTELEPDLEHIQISCSKNGKKIYEDYLSAVQVKPELEKELSRSRKFKEFYSVMIIGQDSVSNMNFKRYMPLTHEYLVEDMGAVEFSGFNSLGPGTLWSVFALYTGLDLNQYRDLCWRGESGYRDKCPHIWKDFAAQGYRTAYDEDKLGQNGNFNGVGRSGFETPQFHYDFRTVSNLLDHVTAGHDGSEHCYGSRLSFSVLMENMCKMATTFTNKPFWSFMWAQSLSHSSANSLIKYCDKSMAESLQYLNTNQLLNNTILIVFSDHGQRYGTFRKNTRQGFLEERLPLLYVVLPKKFREKFPRGAKNMEENAGKLTTAFDVYEMMRDLLNLTQLTDKVLEAREHEANINSRRKETLSTNDSAVKTAAEFVLESVNKNLSAYPQCHKLRLKNITQAFKLGVKISRKDEYDRFEMNARETDKAVGEHFQIGLETEPGNGAFDVSVFKPKNGVLRVEDATRVTAYGNIADYLRSGQVF</sequence>
<dbReference type="FunFam" id="3.40.720.10:FF:000017">
    <property type="entry name" value="Predicted protein"/>
    <property type="match status" value="1"/>
</dbReference>
<evidence type="ECO:0000313" key="2">
    <source>
        <dbReference type="Proteomes" id="UP000708208"/>
    </source>
</evidence>
<dbReference type="PANTHER" id="PTHR10974:SF1">
    <property type="entry name" value="FI08016P-RELATED"/>
    <property type="match status" value="1"/>
</dbReference>
<proteinExistence type="predicted"/>
<organism evidence="1 2">
    <name type="scientific">Allacma fusca</name>
    <dbReference type="NCBI Taxonomy" id="39272"/>
    <lineage>
        <taxon>Eukaryota</taxon>
        <taxon>Metazoa</taxon>
        <taxon>Ecdysozoa</taxon>
        <taxon>Arthropoda</taxon>
        <taxon>Hexapoda</taxon>
        <taxon>Collembola</taxon>
        <taxon>Symphypleona</taxon>
        <taxon>Sminthuridae</taxon>
        <taxon>Allacma</taxon>
    </lineage>
</organism>
<dbReference type="EMBL" id="CAJVCH010046506">
    <property type="protein sequence ID" value="CAG7717520.1"/>
    <property type="molecule type" value="Genomic_DNA"/>
</dbReference>
<gene>
    <name evidence="1" type="ORF">AFUS01_LOCUS6976</name>
</gene>
<dbReference type="InterPro" id="IPR004245">
    <property type="entry name" value="DUF229"/>
</dbReference>
<dbReference type="GO" id="GO:0005615">
    <property type="term" value="C:extracellular space"/>
    <property type="evidence" value="ECO:0007669"/>
    <property type="project" value="TreeGrafter"/>
</dbReference>
<evidence type="ECO:0000313" key="1">
    <source>
        <dbReference type="EMBL" id="CAG7717520.1"/>
    </source>
</evidence>
<evidence type="ECO:0008006" key="3">
    <source>
        <dbReference type="Google" id="ProtNLM"/>
    </source>
</evidence>
<dbReference type="Pfam" id="PF02995">
    <property type="entry name" value="DUF229"/>
    <property type="match status" value="1"/>
</dbReference>
<comment type="caution">
    <text evidence="1">The sequence shown here is derived from an EMBL/GenBank/DDBJ whole genome shotgun (WGS) entry which is preliminary data.</text>
</comment>
<accession>A0A8J2JC85</accession>
<dbReference type="PANTHER" id="PTHR10974">
    <property type="entry name" value="FI08016P-RELATED"/>
    <property type="match status" value="1"/>
</dbReference>
<name>A0A8J2JC85_9HEXA</name>
<reference evidence="1" key="1">
    <citation type="submission" date="2021-06" db="EMBL/GenBank/DDBJ databases">
        <authorList>
            <person name="Hodson N. C."/>
            <person name="Mongue J. A."/>
            <person name="Jaron S. K."/>
        </authorList>
    </citation>
    <scope>NUCLEOTIDE SEQUENCE</scope>
</reference>
<keyword evidence="2" id="KW-1185">Reference proteome</keyword>
<dbReference type="CDD" id="cd16021">
    <property type="entry name" value="ALP_like"/>
    <property type="match status" value="1"/>
</dbReference>
<dbReference type="AlphaFoldDB" id="A0A8J2JC85"/>
<dbReference type="OrthoDB" id="413313at2759"/>